<evidence type="ECO:0000256" key="5">
    <source>
        <dbReference type="ARBA" id="ARBA00022679"/>
    </source>
</evidence>
<keyword evidence="8" id="KW-0289">Folate biosynthesis</keyword>
<accession>A0ABU3DM11</accession>
<dbReference type="EMBL" id="JAVRHN010000001">
    <property type="protein sequence ID" value="MDT0684754.1"/>
    <property type="molecule type" value="Genomic_DNA"/>
</dbReference>
<dbReference type="Proteomes" id="UP001253848">
    <property type="component" value="Unassembled WGS sequence"/>
</dbReference>
<dbReference type="GO" id="GO:0004156">
    <property type="term" value="F:dihydropteroate synthase activity"/>
    <property type="evidence" value="ECO:0007669"/>
    <property type="project" value="UniProtKB-EC"/>
</dbReference>
<gene>
    <name evidence="10" type="primary">folP</name>
    <name evidence="10" type="ORF">RM541_00130</name>
</gene>
<comment type="catalytic activity">
    <reaction evidence="1">
        <text>(7,8-dihydropterin-6-yl)methyl diphosphate + 4-aminobenzoate = 7,8-dihydropteroate + diphosphate</text>
        <dbReference type="Rhea" id="RHEA:19949"/>
        <dbReference type="ChEBI" id="CHEBI:17836"/>
        <dbReference type="ChEBI" id="CHEBI:17839"/>
        <dbReference type="ChEBI" id="CHEBI:33019"/>
        <dbReference type="ChEBI" id="CHEBI:72950"/>
        <dbReference type="EC" id="2.5.1.15"/>
    </reaction>
</comment>
<feature type="domain" description="Pterin-binding" evidence="9">
    <location>
        <begin position="15"/>
        <end position="267"/>
    </location>
</feature>
<dbReference type="Pfam" id="PF00809">
    <property type="entry name" value="Pterin_bind"/>
    <property type="match status" value="1"/>
</dbReference>
<comment type="cofactor">
    <cofactor evidence="2">
        <name>Mg(2+)</name>
        <dbReference type="ChEBI" id="CHEBI:18420"/>
    </cofactor>
</comment>
<evidence type="ECO:0000256" key="4">
    <source>
        <dbReference type="ARBA" id="ARBA00012458"/>
    </source>
</evidence>
<dbReference type="EC" id="2.5.1.15" evidence="4"/>
<dbReference type="InterPro" id="IPR000489">
    <property type="entry name" value="Pterin-binding_dom"/>
</dbReference>
<protein>
    <recommendedName>
        <fullName evidence="4">dihydropteroate synthase</fullName>
        <ecNumber evidence="4">2.5.1.15</ecNumber>
    </recommendedName>
</protein>
<dbReference type="InterPro" id="IPR011005">
    <property type="entry name" value="Dihydropteroate_synth-like_sf"/>
</dbReference>
<reference evidence="10 11" key="1">
    <citation type="submission" date="2023-09" db="EMBL/GenBank/DDBJ databases">
        <authorList>
            <person name="Rey-Velasco X."/>
        </authorList>
    </citation>
    <scope>NUCLEOTIDE SEQUENCE [LARGE SCALE GENOMIC DNA]</scope>
    <source>
        <strain evidence="10 11">F225</strain>
    </source>
</reference>
<organism evidence="10 11">
    <name type="scientific">Autumnicola psychrophila</name>
    <dbReference type="NCBI Taxonomy" id="3075592"/>
    <lineage>
        <taxon>Bacteria</taxon>
        <taxon>Pseudomonadati</taxon>
        <taxon>Bacteroidota</taxon>
        <taxon>Flavobacteriia</taxon>
        <taxon>Flavobacteriales</taxon>
        <taxon>Flavobacteriaceae</taxon>
        <taxon>Autumnicola</taxon>
    </lineage>
</organism>
<evidence type="ECO:0000256" key="7">
    <source>
        <dbReference type="ARBA" id="ARBA00022842"/>
    </source>
</evidence>
<keyword evidence="11" id="KW-1185">Reference proteome</keyword>
<proteinExistence type="predicted"/>
<dbReference type="PROSITE" id="PS50972">
    <property type="entry name" value="PTERIN_BINDING"/>
    <property type="match status" value="1"/>
</dbReference>
<evidence type="ECO:0000259" key="9">
    <source>
        <dbReference type="PROSITE" id="PS50972"/>
    </source>
</evidence>
<comment type="pathway">
    <text evidence="3">Cofactor biosynthesis; tetrahydrofolate biosynthesis; 7,8-dihydrofolate from 2-amino-4-hydroxy-6-hydroxymethyl-7,8-dihydropteridine diphosphate and 4-aminobenzoate: step 1/2.</text>
</comment>
<evidence type="ECO:0000256" key="2">
    <source>
        <dbReference type="ARBA" id="ARBA00001946"/>
    </source>
</evidence>
<keyword evidence="5 10" id="KW-0808">Transferase</keyword>
<dbReference type="RefSeq" id="WP_311498232.1">
    <property type="nucleotide sequence ID" value="NZ_JAVRHN010000001.1"/>
</dbReference>
<dbReference type="NCBIfam" id="TIGR01496">
    <property type="entry name" value="DHPS"/>
    <property type="match status" value="1"/>
</dbReference>
<name>A0ABU3DM11_9FLAO</name>
<keyword evidence="7" id="KW-0460">Magnesium</keyword>
<dbReference type="Gene3D" id="3.20.20.20">
    <property type="entry name" value="Dihydropteroate synthase-like"/>
    <property type="match status" value="1"/>
</dbReference>
<evidence type="ECO:0000313" key="10">
    <source>
        <dbReference type="EMBL" id="MDT0684754.1"/>
    </source>
</evidence>
<evidence type="ECO:0000313" key="11">
    <source>
        <dbReference type="Proteomes" id="UP001253848"/>
    </source>
</evidence>
<evidence type="ECO:0000256" key="6">
    <source>
        <dbReference type="ARBA" id="ARBA00022723"/>
    </source>
</evidence>
<evidence type="ECO:0000256" key="8">
    <source>
        <dbReference type="ARBA" id="ARBA00022909"/>
    </source>
</evidence>
<comment type="caution">
    <text evidence="10">The sequence shown here is derived from an EMBL/GenBank/DDBJ whole genome shotgun (WGS) entry which is preliminary data.</text>
</comment>
<dbReference type="InterPro" id="IPR045031">
    <property type="entry name" value="DHP_synth-like"/>
</dbReference>
<sequence length="274" mass="30465">MTINCRGNLIDLSAPKIMGIINITPDSFFSGSRTETEKDILKKAEQMLNEGADFLDIGGYSSRPGAKDISVEAEIKRVIPVIELLLKNFPDAILSIDTFRSKVAEESIKAGAHIINDISAGSLDKDMMPIIAKFQVPYIMMHMKGTPQNMKEMNQYDDLIQEILLYFSEKVKKARDLGINDLIIDPGFGFAKNIQQNFDLLSNLEAFKILELPILAGLSRKSLIYKTFNTTAENALNGTTVLNTISIQKGANILRVHDVKEAAECVKLLSRIKK</sequence>
<dbReference type="PANTHER" id="PTHR20941:SF1">
    <property type="entry name" value="FOLIC ACID SYNTHESIS PROTEIN FOL1"/>
    <property type="match status" value="1"/>
</dbReference>
<dbReference type="PANTHER" id="PTHR20941">
    <property type="entry name" value="FOLATE SYNTHESIS PROTEINS"/>
    <property type="match status" value="1"/>
</dbReference>
<dbReference type="SUPFAM" id="SSF51717">
    <property type="entry name" value="Dihydropteroate synthetase-like"/>
    <property type="match status" value="1"/>
</dbReference>
<dbReference type="InterPro" id="IPR006390">
    <property type="entry name" value="DHP_synth_dom"/>
</dbReference>
<evidence type="ECO:0000256" key="3">
    <source>
        <dbReference type="ARBA" id="ARBA00004763"/>
    </source>
</evidence>
<evidence type="ECO:0000256" key="1">
    <source>
        <dbReference type="ARBA" id="ARBA00000012"/>
    </source>
</evidence>
<keyword evidence="6" id="KW-0479">Metal-binding</keyword>
<dbReference type="CDD" id="cd00739">
    <property type="entry name" value="DHPS"/>
    <property type="match status" value="1"/>
</dbReference>